<dbReference type="Gene3D" id="1.25.10.10">
    <property type="entry name" value="Leucine-rich Repeat Variant"/>
    <property type="match status" value="2"/>
</dbReference>
<protein>
    <recommendedName>
        <fullName evidence="3">HEAT repeat domain-containing protein</fullName>
    </recommendedName>
</protein>
<dbReference type="InterPro" id="IPR016024">
    <property type="entry name" value="ARM-type_fold"/>
</dbReference>
<dbReference type="Proteomes" id="UP001272242">
    <property type="component" value="Unassembled WGS sequence"/>
</dbReference>
<sequence>MAPAFAGDKPEPKYEGKPLAYWVAQFQKGDTAEQRAPAAEALKAFGPDAAPALPTFIEMLADRSPAYRSQVLVIVAAIGPAAKAARPAVLNALRSKPAFDFGHDRFALNALLAISPEPKDVVSALAPLLEDQRLGGGVYEQLCAIGPPAKDALPALRRYVLSKVAEGITEPVWTLASVGPDVVPLLLELLEAHQGRSRYEALRCLEALGPKAASAGPALQKLLAHHDPHTRYRAAVLLWACNNSSDGVPVLAELLTQLPTRVEKERYTVSRHFSAHDAVQTLSEIGPKARAALPELRRLVSTGFAVGIVAGVGLSSPEGARALATNYRVNSDGSLTPRTPYHELMELGRAADAAIAKIEQKPNP</sequence>
<dbReference type="EMBL" id="JAXBLV010000215">
    <property type="protein sequence ID" value="MDY3562503.1"/>
    <property type="molecule type" value="Genomic_DNA"/>
</dbReference>
<organism evidence="1 2">
    <name type="scientific">Gemmata algarum</name>
    <dbReference type="NCBI Taxonomy" id="2975278"/>
    <lineage>
        <taxon>Bacteria</taxon>
        <taxon>Pseudomonadati</taxon>
        <taxon>Planctomycetota</taxon>
        <taxon>Planctomycetia</taxon>
        <taxon>Gemmatales</taxon>
        <taxon>Gemmataceae</taxon>
        <taxon>Gemmata</taxon>
    </lineage>
</organism>
<evidence type="ECO:0000313" key="2">
    <source>
        <dbReference type="Proteomes" id="UP001272242"/>
    </source>
</evidence>
<proteinExistence type="predicted"/>
<name>A0ABU5F4J3_9BACT</name>
<reference evidence="2" key="1">
    <citation type="journal article" date="2023" name="Mar. Drugs">
        <title>Gemmata algarum, a Novel Planctomycete Isolated from an Algal Mat, Displays Antimicrobial Activity.</title>
        <authorList>
            <person name="Kumar G."/>
            <person name="Kallscheuer N."/>
            <person name="Kashif M."/>
            <person name="Ahamad S."/>
            <person name="Jagadeeshwari U."/>
            <person name="Pannikurungottu S."/>
            <person name="Haufschild T."/>
            <person name="Kabuu M."/>
            <person name="Sasikala C."/>
            <person name="Jogler C."/>
            <person name="Ramana C."/>
        </authorList>
    </citation>
    <scope>NUCLEOTIDE SEQUENCE [LARGE SCALE GENOMIC DNA]</scope>
    <source>
        <strain evidence="2">JC673</strain>
    </source>
</reference>
<dbReference type="InterPro" id="IPR011989">
    <property type="entry name" value="ARM-like"/>
</dbReference>
<dbReference type="SUPFAM" id="SSF48371">
    <property type="entry name" value="ARM repeat"/>
    <property type="match status" value="1"/>
</dbReference>
<keyword evidence="2" id="KW-1185">Reference proteome</keyword>
<evidence type="ECO:0000313" key="1">
    <source>
        <dbReference type="EMBL" id="MDY3562503.1"/>
    </source>
</evidence>
<comment type="caution">
    <text evidence="1">The sequence shown here is derived from an EMBL/GenBank/DDBJ whole genome shotgun (WGS) entry which is preliminary data.</text>
</comment>
<gene>
    <name evidence="1" type="ORF">R5W23_003969</name>
</gene>
<accession>A0ABU5F4J3</accession>
<evidence type="ECO:0008006" key="3">
    <source>
        <dbReference type="Google" id="ProtNLM"/>
    </source>
</evidence>